<keyword evidence="5" id="KW-1003">Cell membrane</keyword>
<feature type="transmembrane region" description="Helical" evidence="5">
    <location>
        <begin position="69"/>
        <end position="87"/>
    </location>
</feature>
<dbReference type="GO" id="GO:0005886">
    <property type="term" value="C:plasma membrane"/>
    <property type="evidence" value="ECO:0007669"/>
    <property type="project" value="UniProtKB-SubCell"/>
</dbReference>
<feature type="transmembrane region" description="Helical" evidence="5">
    <location>
        <begin position="241"/>
        <end position="259"/>
    </location>
</feature>
<evidence type="ECO:0000256" key="1">
    <source>
        <dbReference type="ARBA" id="ARBA00004141"/>
    </source>
</evidence>
<dbReference type="InterPro" id="IPR002781">
    <property type="entry name" value="TM_pro_TauE-like"/>
</dbReference>
<dbReference type="InParanoid" id="A0A554NEL8"/>
<dbReference type="Pfam" id="PF01925">
    <property type="entry name" value="TauE"/>
    <property type="match status" value="1"/>
</dbReference>
<evidence type="ECO:0000256" key="5">
    <source>
        <dbReference type="RuleBase" id="RU363041"/>
    </source>
</evidence>
<evidence type="ECO:0000256" key="2">
    <source>
        <dbReference type="ARBA" id="ARBA00022692"/>
    </source>
</evidence>
<keyword evidence="3 5" id="KW-1133">Transmembrane helix</keyword>
<dbReference type="FunCoup" id="A0A554NEL8">
    <property type="interactions" value="2"/>
</dbReference>
<feature type="transmembrane region" description="Helical" evidence="5">
    <location>
        <begin position="43"/>
        <end position="63"/>
    </location>
</feature>
<protein>
    <recommendedName>
        <fullName evidence="5">Probable membrane transporter protein</fullName>
    </recommendedName>
</protein>
<dbReference type="PANTHER" id="PTHR43701:SF2">
    <property type="entry name" value="MEMBRANE TRANSPORTER PROTEIN YJNA-RELATED"/>
    <property type="match status" value="1"/>
</dbReference>
<accession>A0A554NEL8</accession>
<dbReference type="AlphaFoldDB" id="A0A554NEL8"/>
<reference evidence="6 7" key="1">
    <citation type="submission" date="2018-06" db="EMBL/GenBank/DDBJ databases">
        <title>Natronomonas sp. F16-60 a new haloarchaeon isolated from a solar saltern of Isla Cristina, Huelva, Spain.</title>
        <authorList>
            <person name="Duran-Viseras A."/>
            <person name="Sanchez-Porro C."/>
            <person name="Ventosa A."/>
        </authorList>
    </citation>
    <scope>NUCLEOTIDE SEQUENCE [LARGE SCALE GENOMIC DNA]</scope>
    <source>
        <strain evidence="6 7">F16-60</strain>
    </source>
</reference>
<proteinExistence type="inferred from homology"/>
<comment type="similarity">
    <text evidence="5">Belongs to the 4-toluene sulfonate uptake permease (TSUP) (TC 2.A.102) family.</text>
</comment>
<keyword evidence="7" id="KW-1185">Reference proteome</keyword>
<feature type="transmembrane region" description="Helical" evidence="5">
    <location>
        <begin position="99"/>
        <end position="118"/>
    </location>
</feature>
<sequence length="260" mass="25592">MLETLWLPLIGALIGGAVTLLGGGGGVFYFLALVSLVGLPYRVAVPTSLATVVLTTGFGSYGHYRQGNVAVRVGTLVVLGAVGGTYLGARTVSGVDTALLRRALGAVLIAIAGLTLVIDRYRTAPTGSVATIDASLTPVRASGSVVLGVLTGLLSALFGISGTPVLLPGLYALGLPAAAVVGTSVFAILGVALAGVGWYAGLGGLDPVVALAFGVGAAVGGGLAPRLLAGVRTDRLEAVSGPLFAVVSVLAGIGFLLGYL</sequence>
<dbReference type="RefSeq" id="WP_144260301.1">
    <property type="nucleotide sequence ID" value="NZ_QMDX01000001.1"/>
</dbReference>
<dbReference type="InterPro" id="IPR051598">
    <property type="entry name" value="TSUP/Inactive_protease-like"/>
</dbReference>
<evidence type="ECO:0000256" key="4">
    <source>
        <dbReference type="ARBA" id="ARBA00023136"/>
    </source>
</evidence>
<name>A0A554NEL8_9EURY</name>
<dbReference type="Proteomes" id="UP000319894">
    <property type="component" value="Unassembled WGS sequence"/>
</dbReference>
<evidence type="ECO:0000313" key="6">
    <source>
        <dbReference type="EMBL" id="TSD15826.1"/>
    </source>
</evidence>
<feature type="transmembrane region" description="Helical" evidence="5">
    <location>
        <begin position="138"/>
        <end position="158"/>
    </location>
</feature>
<comment type="caution">
    <text evidence="6">The sequence shown here is derived from an EMBL/GenBank/DDBJ whole genome shotgun (WGS) entry which is preliminary data.</text>
</comment>
<keyword evidence="4 5" id="KW-0472">Membrane</keyword>
<dbReference type="OrthoDB" id="206393at183963"/>
<feature type="transmembrane region" description="Helical" evidence="5">
    <location>
        <begin position="6"/>
        <end position="31"/>
    </location>
</feature>
<feature type="transmembrane region" description="Helical" evidence="5">
    <location>
        <begin position="170"/>
        <end position="196"/>
    </location>
</feature>
<comment type="subcellular location">
    <subcellularLocation>
        <location evidence="5">Cell membrane</location>
        <topology evidence="5">Multi-pass membrane protein</topology>
    </subcellularLocation>
    <subcellularLocation>
        <location evidence="1">Membrane</location>
        <topology evidence="1">Multi-pass membrane protein</topology>
    </subcellularLocation>
</comment>
<dbReference type="EMBL" id="QMDX01000001">
    <property type="protein sequence ID" value="TSD15826.1"/>
    <property type="molecule type" value="Genomic_DNA"/>
</dbReference>
<dbReference type="PANTHER" id="PTHR43701">
    <property type="entry name" value="MEMBRANE TRANSPORTER PROTEIN MJ0441-RELATED"/>
    <property type="match status" value="1"/>
</dbReference>
<organism evidence="6 7">
    <name type="scientific">Haloglomus irregulare</name>
    <dbReference type="NCBI Taxonomy" id="2234134"/>
    <lineage>
        <taxon>Archaea</taxon>
        <taxon>Methanobacteriati</taxon>
        <taxon>Methanobacteriota</taxon>
        <taxon>Stenosarchaea group</taxon>
        <taxon>Halobacteria</taxon>
        <taxon>Halobacteriales</taxon>
        <taxon>Natronomonadaceae</taxon>
        <taxon>Haloglomus</taxon>
    </lineage>
</organism>
<evidence type="ECO:0000256" key="3">
    <source>
        <dbReference type="ARBA" id="ARBA00022989"/>
    </source>
</evidence>
<evidence type="ECO:0000313" key="7">
    <source>
        <dbReference type="Proteomes" id="UP000319894"/>
    </source>
</evidence>
<gene>
    <name evidence="6" type="ORF">DP107_01190</name>
</gene>
<feature type="transmembrane region" description="Helical" evidence="5">
    <location>
        <begin position="208"/>
        <end position="229"/>
    </location>
</feature>
<keyword evidence="2 5" id="KW-0812">Transmembrane</keyword>